<dbReference type="GO" id="GO:0050907">
    <property type="term" value="P:detection of chemical stimulus involved in sensory perception"/>
    <property type="evidence" value="ECO:0007669"/>
    <property type="project" value="UniProtKB-ARBA"/>
</dbReference>
<proteinExistence type="inferred from homology"/>
<keyword evidence="12" id="KW-1185">Reference proteome</keyword>
<evidence type="ECO:0000256" key="8">
    <source>
        <dbReference type="ARBA" id="ARBA00023180"/>
    </source>
</evidence>
<evidence type="ECO:0000313" key="11">
    <source>
        <dbReference type="EnsemblMetazoa" id="GMOY008789-PA"/>
    </source>
</evidence>
<dbReference type="EnsemblMetazoa" id="GMOY008789-RA">
    <property type="protein sequence ID" value="GMOY008789-PA"/>
    <property type="gene ID" value="GMOY008789"/>
</dbReference>
<accession>A0A1B0G645</accession>
<comment type="similarity">
    <text evidence="2">Belongs to the glutamate-gated ion channel (TC 1.A.10.1) family.</text>
</comment>
<evidence type="ECO:0000259" key="10">
    <source>
        <dbReference type="Pfam" id="PF00060"/>
    </source>
</evidence>
<evidence type="ECO:0000256" key="3">
    <source>
        <dbReference type="ARBA" id="ARBA00022475"/>
    </source>
</evidence>
<evidence type="ECO:0000256" key="2">
    <source>
        <dbReference type="ARBA" id="ARBA00008685"/>
    </source>
</evidence>
<keyword evidence="5 9" id="KW-1133">Transmembrane helix</keyword>
<dbReference type="EMBL" id="CCAG010006610">
    <property type="status" value="NOT_ANNOTATED_CDS"/>
    <property type="molecule type" value="Genomic_DNA"/>
</dbReference>
<keyword evidence="4 9" id="KW-0812">Transmembrane</keyword>
<dbReference type="PANTHER" id="PTHR42643:SF40">
    <property type="entry name" value="IONOTROPIC RECEPTOR 41A-RELATED"/>
    <property type="match status" value="1"/>
</dbReference>
<evidence type="ECO:0000256" key="5">
    <source>
        <dbReference type="ARBA" id="ARBA00022989"/>
    </source>
</evidence>
<sequence>MIHTKFTSIVQLYLHETTICIIWNPKVEFQLTTSHINNYAVINIDLKNLELTFDEDIVNFSEQRQQFSKDDVKFNALTEKLTMSIKKSHCESFLAFENDVLPFVEAFLNASIYSVWRSKRNRFVFGIQNENLCKHKFFNEQSAVLLVEQSIIDLQIFYLKTNKFQGLHSKDSASFYELDTFNASSGKFINENDLFPDKIKNLKGREIVVTGYEYLPYSSLKYVSDGNNSYDLAFGSNSSGAALIDGTEIILILTFCELYNCRVLIDSSEDIDYTFLDMSMYLARCGVTLLIPAPRRLASWLLPLDPFQYSLWLAIIIYLILEVLALIFMYKFENTLFERPRSWYQNFQFAYSTALKLFVSQGGIESVRSITLRGLLFTYFLNDIIITSIYGGGLASILTIPSYEEAADTVERLRSHNLKWTGNSLAWVYAIRDADDESTMAIMKNFYLYNDEQIAEMPQNRLDMGFALERLPFGTHFFYFIYKILKKSHFAMGDYLNSRNLENLRIMKEDLYYQYTVAFMKRLWPMLDRFDQLIYNWHSAGLDIYWESRIIANTMGLKKQKQLESIMYSNIDDMGPIKLGMSNFVGILLIWVLGIVIATIVFLLELVMKSYENKKLSERGGKEWMN</sequence>
<protein>
    <recommendedName>
        <fullName evidence="10">Ionotropic glutamate receptor C-terminal domain-containing protein</fullName>
    </recommendedName>
</protein>
<dbReference type="GO" id="GO:0005886">
    <property type="term" value="C:plasma membrane"/>
    <property type="evidence" value="ECO:0007669"/>
    <property type="project" value="UniProtKB-SubCell"/>
</dbReference>
<keyword evidence="7" id="KW-0675">Receptor</keyword>
<evidence type="ECO:0000256" key="4">
    <source>
        <dbReference type="ARBA" id="ARBA00022692"/>
    </source>
</evidence>
<evidence type="ECO:0000256" key="7">
    <source>
        <dbReference type="ARBA" id="ARBA00023170"/>
    </source>
</evidence>
<organism evidence="11 12">
    <name type="scientific">Glossina morsitans morsitans</name>
    <name type="common">Savannah tsetse fly</name>
    <dbReference type="NCBI Taxonomy" id="37546"/>
    <lineage>
        <taxon>Eukaryota</taxon>
        <taxon>Metazoa</taxon>
        <taxon>Ecdysozoa</taxon>
        <taxon>Arthropoda</taxon>
        <taxon>Hexapoda</taxon>
        <taxon>Insecta</taxon>
        <taxon>Pterygota</taxon>
        <taxon>Neoptera</taxon>
        <taxon>Endopterygota</taxon>
        <taxon>Diptera</taxon>
        <taxon>Brachycera</taxon>
        <taxon>Muscomorpha</taxon>
        <taxon>Hippoboscoidea</taxon>
        <taxon>Glossinidae</taxon>
        <taxon>Glossina</taxon>
    </lineage>
</organism>
<reference evidence="11" key="1">
    <citation type="submission" date="2020-05" db="UniProtKB">
        <authorList>
            <consortium name="EnsemblMetazoa"/>
        </authorList>
    </citation>
    <scope>IDENTIFICATION</scope>
    <source>
        <strain evidence="11">Yale</strain>
    </source>
</reference>
<dbReference type="AlphaFoldDB" id="A0A1B0G645"/>
<dbReference type="PhylomeDB" id="A0A1B0G645"/>
<keyword evidence="8" id="KW-0325">Glycoprotein</keyword>
<dbReference type="InterPro" id="IPR052192">
    <property type="entry name" value="Insect_Ionotropic_Sensory_Rcpt"/>
</dbReference>
<dbReference type="PANTHER" id="PTHR42643">
    <property type="entry name" value="IONOTROPIC RECEPTOR 20A-RELATED"/>
    <property type="match status" value="1"/>
</dbReference>
<keyword evidence="3" id="KW-1003">Cell membrane</keyword>
<feature type="transmembrane region" description="Helical" evidence="9">
    <location>
        <begin position="584"/>
        <end position="604"/>
    </location>
</feature>
<keyword evidence="6 9" id="KW-0472">Membrane</keyword>
<dbReference type="InterPro" id="IPR001320">
    <property type="entry name" value="Iontro_rcpt_C"/>
</dbReference>
<feature type="transmembrane region" description="Helical" evidence="9">
    <location>
        <begin position="309"/>
        <end position="330"/>
    </location>
</feature>
<dbReference type="Pfam" id="PF00060">
    <property type="entry name" value="Lig_chan"/>
    <property type="match status" value="1"/>
</dbReference>
<evidence type="ECO:0000256" key="6">
    <source>
        <dbReference type="ARBA" id="ARBA00023136"/>
    </source>
</evidence>
<dbReference type="VEuPathDB" id="VectorBase:GMOY008789"/>
<dbReference type="Proteomes" id="UP000092444">
    <property type="component" value="Unassembled WGS sequence"/>
</dbReference>
<name>A0A1B0G645_GLOMM</name>
<dbReference type="Gene3D" id="1.10.287.70">
    <property type="match status" value="1"/>
</dbReference>
<evidence type="ECO:0000256" key="1">
    <source>
        <dbReference type="ARBA" id="ARBA00004651"/>
    </source>
</evidence>
<dbReference type="STRING" id="37546.A0A1B0G645"/>
<feature type="domain" description="Ionotropic glutamate receptor C-terminal" evidence="10">
    <location>
        <begin position="309"/>
        <end position="595"/>
    </location>
</feature>
<dbReference type="GO" id="GO:0015276">
    <property type="term" value="F:ligand-gated monoatomic ion channel activity"/>
    <property type="evidence" value="ECO:0007669"/>
    <property type="project" value="InterPro"/>
</dbReference>
<comment type="subcellular location">
    <subcellularLocation>
        <location evidence="1">Cell membrane</location>
        <topology evidence="1">Multi-pass membrane protein</topology>
    </subcellularLocation>
</comment>
<evidence type="ECO:0000313" key="12">
    <source>
        <dbReference type="Proteomes" id="UP000092444"/>
    </source>
</evidence>
<evidence type="ECO:0000256" key="9">
    <source>
        <dbReference type="SAM" id="Phobius"/>
    </source>
</evidence>